<feature type="transmembrane region" description="Helical" evidence="1">
    <location>
        <begin position="92"/>
        <end position="122"/>
    </location>
</feature>
<dbReference type="AlphaFoldDB" id="A0A1G2NX92"/>
<reference evidence="2 3" key="1">
    <citation type="journal article" date="2016" name="Nat. Commun.">
        <title>Thousands of microbial genomes shed light on interconnected biogeochemical processes in an aquifer system.</title>
        <authorList>
            <person name="Anantharaman K."/>
            <person name="Brown C.T."/>
            <person name="Hug L.A."/>
            <person name="Sharon I."/>
            <person name="Castelle C.J."/>
            <person name="Probst A.J."/>
            <person name="Thomas B.C."/>
            <person name="Singh A."/>
            <person name="Wilkins M.J."/>
            <person name="Karaoz U."/>
            <person name="Brodie E.L."/>
            <person name="Williams K.H."/>
            <person name="Hubbard S.S."/>
            <person name="Banfield J.F."/>
        </authorList>
    </citation>
    <scope>NUCLEOTIDE SEQUENCE [LARGE SCALE GENOMIC DNA]</scope>
</reference>
<keyword evidence="1" id="KW-0472">Membrane</keyword>
<dbReference type="EMBL" id="MHSH01000045">
    <property type="protein sequence ID" value="OHA40725.1"/>
    <property type="molecule type" value="Genomic_DNA"/>
</dbReference>
<gene>
    <name evidence="2" type="ORF">A3H68_02735</name>
</gene>
<organism evidence="2 3">
    <name type="scientific">Candidatus Taylorbacteria bacterium RIFCSPLOWO2_02_FULL_46_40</name>
    <dbReference type="NCBI Taxonomy" id="1802329"/>
    <lineage>
        <taxon>Bacteria</taxon>
        <taxon>Candidatus Tayloriibacteriota</taxon>
    </lineage>
</organism>
<keyword evidence="1" id="KW-1133">Transmembrane helix</keyword>
<comment type="caution">
    <text evidence="2">The sequence shown here is derived from an EMBL/GenBank/DDBJ whole genome shotgun (WGS) entry which is preliminary data.</text>
</comment>
<evidence type="ECO:0000256" key="1">
    <source>
        <dbReference type="SAM" id="Phobius"/>
    </source>
</evidence>
<accession>A0A1G2NX92</accession>
<keyword evidence="1" id="KW-0812">Transmembrane</keyword>
<protein>
    <submittedName>
        <fullName evidence="2">Uncharacterized protein</fullName>
    </submittedName>
</protein>
<name>A0A1G2NX92_9BACT</name>
<feature type="transmembrane region" description="Helical" evidence="1">
    <location>
        <begin position="56"/>
        <end position="80"/>
    </location>
</feature>
<sequence>MSDIDKRLVANDKMNSPQDNVAVMAEVSASGSLSLKQRVMARVYFIHAIKRVFNPAYLRVVSLGIIHGVLFSVISANNIIVNMPNALKVREVFRFIISAFAHTEFLVQVIIPAGLIVTFFIIRDILAKIYGRDADYKHASQRAFAKI</sequence>
<dbReference type="Proteomes" id="UP000176429">
    <property type="component" value="Unassembled WGS sequence"/>
</dbReference>
<evidence type="ECO:0000313" key="3">
    <source>
        <dbReference type="Proteomes" id="UP000176429"/>
    </source>
</evidence>
<proteinExistence type="predicted"/>
<evidence type="ECO:0000313" key="2">
    <source>
        <dbReference type="EMBL" id="OHA40725.1"/>
    </source>
</evidence>